<evidence type="ECO:0000313" key="4">
    <source>
        <dbReference type="Proteomes" id="UP000271337"/>
    </source>
</evidence>
<evidence type="ECO:0000313" key="5">
    <source>
        <dbReference type="Proteomes" id="UP000276864"/>
    </source>
</evidence>
<evidence type="ECO:0000313" key="3">
    <source>
        <dbReference type="EMBL" id="RMX98766.1"/>
    </source>
</evidence>
<feature type="region of interest" description="Disordered" evidence="1">
    <location>
        <begin position="306"/>
        <end position="429"/>
    </location>
</feature>
<feature type="compositionally biased region" description="Low complexity" evidence="1">
    <location>
        <begin position="125"/>
        <end position="151"/>
    </location>
</feature>
<dbReference type="EMBL" id="QWIM01003670">
    <property type="protein sequence ID" value="RMX98766.1"/>
    <property type="molecule type" value="Genomic_DNA"/>
</dbReference>
<name>A0A3M6Y7H6_HORWE</name>
<feature type="region of interest" description="Disordered" evidence="1">
    <location>
        <begin position="480"/>
        <end position="533"/>
    </location>
</feature>
<evidence type="ECO:0000313" key="2">
    <source>
        <dbReference type="EMBL" id="RMX82790.1"/>
    </source>
</evidence>
<feature type="compositionally biased region" description="Acidic residues" evidence="1">
    <location>
        <begin position="410"/>
        <end position="419"/>
    </location>
</feature>
<proteinExistence type="predicted"/>
<dbReference type="VEuPathDB" id="FungiDB:BTJ68_06389"/>
<dbReference type="AlphaFoldDB" id="A0A3M6Y7H6"/>
<dbReference type="Proteomes" id="UP000276864">
    <property type="component" value="Unassembled WGS sequence"/>
</dbReference>
<feature type="compositionally biased region" description="Basic residues" evidence="1">
    <location>
        <begin position="309"/>
        <end position="321"/>
    </location>
</feature>
<feature type="compositionally biased region" description="Basic and acidic residues" evidence="1">
    <location>
        <begin position="108"/>
        <end position="119"/>
    </location>
</feature>
<protein>
    <submittedName>
        <fullName evidence="3">Uncharacterized protein</fullName>
    </submittedName>
</protein>
<feature type="region of interest" description="Disordered" evidence="1">
    <location>
        <begin position="100"/>
        <end position="179"/>
    </location>
</feature>
<feature type="compositionally biased region" description="Acidic residues" evidence="1">
    <location>
        <begin position="340"/>
        <end position="350"/>
    </location>
</feature>
<accession>A0A3M6Y7H6</accession>
<comment type="caution">
    <text evidence="3">The sequence shown here is derived from an EMBL/GenBank/DDBJ whole genome shotgun (WGS) entry which is preliminary data.</text>
</comment>
<dbReference type="EMBL" id="QWIL01003895">
    <property type="protein sequence ID" value="RMX82790.1"/>
    <property type="molecule type" value="Genomic_DNA"/>
</dbReference>
<evidence type="ECO:0000256" key="1">
    <source>
        <dbReference type="SAM" id="MobiDB-lite"/>
    </source>
</evidence>
<sequence>MSAAATAATGGEEYWLLKSTRSRTFRIPPSASAVAAAASAGHSPPQGLMACPIKLEACSRRAFRDSVRFQRKFLELRAYEFMGERIHGRRCGDEVELFGFDRDGEETPGLREALEDKGLTIRTFPSPTVSSSSSSSSAASSTTTEGPASPAVRPVASSPRSQTRDHPAPAAPVPVPADPAEKSLLKNCSAKIHSTVVAHELATHEPTPYALIADAEVPGRRRVIGVIVDQAEFEQVRAAHETGEKGEGQGKVEANGVLYPILGVYAKGSTVWWRKGEELKGFFGTEGSRREVEVVWFSRVKEEVERARREKRREKKERKRGMVAAAAAAAAPTSAAPAAEENDEKEENEEVGTSAEKPGDEDAQLRAQAKKDKEKARKKAYQARRRQNKKHAKVQEFGGTSATGVQDKTQEDDGQENSDDDNKATKKTHLRGADLHAILQVLTQRERAAYLSGSRQQLTTATTTIDNTARRLPTPRFTTMTTRRPRIIADDSDEATEPNTSSSSSASDNSDDEEAAEREGEQGQRPSIVHVSSLEEGREAIRQAAAAGSNVVMATMEDLDVMFGRQRRET</sequence>
<feature type="compositionally biased region" description="Basic and acidic residues" evidence="1">
    <location>
        <begin position="357"/>
        <end position="375"/>
    </location>
</feature>
<feature type="compositionally biased region" description="Polar residues" evidence="1">
    <location>
        <begin position="398"/>
        <end position="407"/>
    </location>
</feature>
<dbReference type="Proteomes" id="UP000271337">
    <property type="component" value="Unassembled WGS sequence"/>
</dbReference>
<reference evidence="4 5" key="1">
    <citation type="journal article" date="2018" name="BMC Genomics">
        <title>Genomic evidence for intraspecific hybridization in a clonal and extremely halotolerant yeast.</title>
        <authorList>
            <person name="Gostincar C."/>
            <person name="Stajich J.E."/>
            <person name="Zupancic J."/>
            <person name="Zalar P."/>
            <person name="Gunde-Cimerman N."/>
        </authorList>
    </citation>
    <scope>NUCLEOTIDE SEQUENCE [LARGE SCALE GENOMIC DNA]</scope>
    <source>
        <strain evidence="3 5">EXF-6651</strain>
        <strain evidence="2 4">EXF-6669</strain>
    </source>
</reference>
<dbReference type="OrthoDB" id="3916525at2759"/>
<organism evidence="3 5">
    <name type="scientific">Hortaea werneckii</name>
    <name type="common">Black yeast</name>
    <name type="synonym">Cladosporium werneckii</name>
    <dbReference type="NCBI Taxonomy" id="91943"/>
    <lineage>
        <taxon>Eukaryota</taxon>
        <taxon>Fungi</taxon>
        <taxon>Dikarya</taxon>
        <taxon>Ascomycota</taxon>
        <taxon>Pezizomycotina</taxon>
        <taxon>Dothideomycetes</taxon>
        <taxon>Dothideomycetidae</taxon>
        <taxon>Mycosphaerellales</taxon>
        <taxon>Teratosphaeriaceae</taxon>
        <taxon>Hortaea</taxon>
    </lineage>
</organism>
<feature type="compositionally biased region" description="Low complexity" evidence="1">
    <location>
        <begin position="324"/>
        <end position="339"/>
    </location>
</feature>
<gene>
    <name evidence="3" type="ORF">D0866_16132</name>
    <name evidence="2" type="ORF">D0867_16153</name>
</gene>
<feature type="compositionally biased region" description="Basic residues" evidence="1">
    <location>
        <begin position="376"/>
        <end position="392"/>
    </location>
</feature>